<feature type="transmembrane region" description="Helical" evidence="5">
    <location>
        <begin position="382"/>
        <end position="404"/>
    </location>
</feature>
<dbReference type="GO" id="GO:0016020">
    <property type="term" value="C:membrane"/>
    <property type="evidence" value="ECO:0007669"/>
    <property type="project" value="UniProtKB-SubCell"/>
</dbReference>
<dbReference type="Proteomes" id="UP001487740">
    <property type="component" value="Unassembled WGS sequence"/>
</dbReference>
<gene>
    <name evidence="7" type="ORF">O3P69_001601</name>
</gene>
<dbReference type="GO" id="GO:0022857">
    <property type="term" value="F:transmembrane transporter activity"/>
    <property type="evidence" value="ECO:0007669"/>
    <property type="project" value="InterPro"/>
</dbReference>
<dbReference type="AlphaFoldDB" id="A0AAW0UZJ6"/>
<keyword evidence="4 5" id="KW-0472">Membrane</keyword>
<comment type="subcellular location">
    <subcellularLocation>
        <location evidence="1">Membrane</location>
        <topology evidence="1">Multi-pass membrane protein</topology>
    </subcellularLocation>
</comment>
<dbReference type="Pfam" id="PF00083">
    <property type="entry name" value="Sugar_tr"/>
    <property type="match status" value="1"/>
</dbReference>
<evidence type="ECO:0000256" key="1">
    <source>
        <dbReference type="ARBA" id="ARBA00004141"/>
    </source>
</evidence>
<keyword evidence="2 5" id="KW-0812">Transmembrane</keyword>
<dbReference type="InterPro" id="IPR005828">
    <property type="entry name" value="MFS_sugar_transport-like"/>
</dbReference>
<dbReference type="InterPro" id="IPR036259">
    <property type="entry name" value="MFS_trans_sf"/>
</dbReference>
<evidence type="ECO:0000256" key="3">
    <source>
        <dbReference type="ARBA" id="ARBA00022989"/>
    </source>
</evidence>
<feature type="transmembrane region" description="Helical" evidence="5">
    <location>
        <begin position="212"/>
        <end position="232"/>
    </location>
</feature>
<evidence type="ECO:0000313" key="7">
    <source>
        <dbReference type="EMBL" id="KAK8405125.1"/>
    </source>
</evidence>
<dbReference type="PANTHER" id="PTHR24064">
    <property type="entry name" value="SOLUTE CARRIER FAMILY 22 MEMBER"/>
    <property type="match status" value="1"/>
</dbReference>
<feature type="transmembrane region" description="Helical" evidence="5">
    <location>
        <begin position="469"/>
        <end position="492"/>
    </location>
</feature>
<feature type="transmembrane region" description="Helical" evidence="5">
    <location>
        <begin position="410"/>
        <end position="432"/>
    </location>
</feature>
<dbReference type="InterPro" id="IPR020846">
    <property type="entry name" value="MFS_dom"/>
</dbReference>
<comment type="caution">
    <text evidence="7">The sequence shown here is derived from an EMBL/GenBank/DDBJ whole genome shotgun (WGS) entry which is preliminary data.</text>
</comment>
<evidence type="ECO:0000313" key="8">
    <source>
        <dbReference type="Proteomes" id="UP001487740"/>
    </source>
</evidence>
<evidence type="ECO:0000256" key="2">
    <source>
        <dbReference type="ARBA" id="ARBA00022692"/>
    </source>
</evidence>
<feature type="transmembrane region" description="Helical" evidence="5">
    <location>
        <begin position="20"/>
        <end position="43"/>
    </location>
</feature>
<keyword evidence="8" id="KW-1185">Reference proteome</keyword>
<dbReference type="PROSITE" id="PS50850">
    <property type="entry name" value="MFS"/>
    <property type="match status" value="1"/>
</dbReference>
<keyword evidence="3 5" id="KW-1133">Transmembrane helix</keyword>
<feature type="transmembrane region" description="Helical" evidence="5">
    <location>
        <begin position="324"/>
        <end position="342"/>
    </location>
</feature>
<dbReference type="SUPFAM" id="SSF103473">
    <property type="entry name" value="MFS general substrate transporter"/>
    <property type="match status" value="1"/>
</dbReference>
<proteinExistence type="predicted"/>
<organism evidence="7 8">
    <name type="scientific">Scylla paramamosain</name>
    <name type="common">Mud crab</name>
    <dbReference type="NCBI Taxonomy" id="85552"/>
    <lineage>
        <taxon>Eukaryota</taxon>
        <taxon>Metazoa</taxon>
        <taxon>Ecdysozoa</taxon>
        <taxon>Arthropoda</taxon>
        <taxon>Crustacea</taxon>
        <taxon>Multicrustacea</taxon>
        <taxon>Malacostraca</taxon>
        <taxon>Eumalacostraca</taxon>
        <taxon>Eucarida</taxon>
        <taxon>Decapoda</taxon>
        <taxon>Pleocyemata</taxon>
        <taxon>Brachyura</taxon>
        <taxon>Eubrachyura</taxon>
        <taxon>Portunoidea</taxon>
        <taxon>Portunidae</taxon>
        <taxon>Portuninae</taxon>
        <taxon>Scylla</taxon>
    </lineage>
</organism>
<feature type="transmembrane region" description="Helical" evidence="5">
    <location>
        <begin position="354"/>
        <end position="375"/>
    </location>
</feature>
<feature type="transmembrane region" description="Helical" evidence="5">
    <location>
        <begin position="178"/>
        <end position="200"/>
    </location>
</feature>
<evidence type="ECO:0000256" key="4">
    <source>
        <dbReference type="ARBA" id="ARBA00023136"/>
    </source>
</evidence>
<dbReference type="Gene3D" id="1.20.1250.20">
    <property type="entry name" value="MFS general substrate transporter like domains"/>
    <property type="match status" value="1"/>
</dbReference>
<dbReference type="InterPro" id="IPR005829">
    <property type="entry name" value="Sugar_transporter_CS"/>
</dbReference>
<dbReference type="PROSITE" id="PS00216">
    <property type="entry name" value="SUGAR_TRANSPORT_1"/>
    <property type="match status" value="1"/>
</dbReference>
<accession>A0AAW0UZJ6</accession>
<evidence type="ECO:0000256" key="5">
    <source>
        <dbReference type="SAM" id="Phobius"/>
    </source>
</evidence>
<sequence>MVSQLDALLTHLGTGRWTVLHLITIPYFSVFLAPHSLGGAFLAPRLDYYCRVPNKYFNSTNLSFLDSEANTSHSITLREECQFRTDTQEGEVIEDCDQFDFDNSTFSSTFTSEYNLACGRAYLQTSFQSMYMLGYFVGAPISGYLSDKYGRKPLVMAGYIAYILLGVGSAWLPNLFTILAARFLIGCLHFINSYTTYVLLMEVIEPKLRTPVGFMECNLWGVGMMLYGGLGYCIREWRLLQTVMTLPGLLILPAVWMIDESPRWLLVNGRHEEALQVFNKMRKLVEEQVPESQNTHQYSSVWLFLKSVTKDAFVLLRTPRLRRITVCIYLNFVVQGMVYFGLSLSGANISDDPFLYMVLSGLMEIPAYTLIVPVVQGFGRKFSLCSLYVICTSVLLILAVIPIAEHSTAVLVLAMAGKMAIAAGFQTVVFYASELFPTEIRSRGIGTSTMVSRIGSMMAPFINDMVGAAYPWAPFVIFGLSSLLAAAVTLLLPETRGHTLPDTVAELEAVGDQTRGPPLMGCERDLPGRGGDGATLAGDCRC</sequence>
<feature type="transmembrane region" description="Helical" evidence="5">
    <location>
        <begin position="154"/>
        <end position="172"/>
    </location>
</feature>
<reference evidence="7 8" key="1">
    <citation type="submission" date="2023-03" db="EMBL/GenBank/DDBJ databases">
        <title>High-quality genome of Scylla paramamosain provides insights in environmental adaptation.</title>
        <authorList>
            <person name="Zhang L."/>
        </authorList>
    </citation>
    <scope>NUCLEOTIDE SEQUENCE [LARGE SCALE GENOMIC DNA]</scope>
    <source>
        <strain evidence="7">LZ_2023a</strain>
        <tissue evidence="7">Muscle</tissue>
    </source>
</reference>
<dbReference type="CDD" id="cd17317">
    <property type="entry name" value="MFS_SLC22"/>
    <property type="match status" value="1"/>
</dbReference>
<name>A0AAW0UZJ6_SCYPA</name>
<protein>
    <recommendedName>
        <fullName evidence="6">Major facilitator superfamily (MFS) profile domain-containing protein</fullName>
    </recommendedName>
</protein>
<dbReference type="EMBL" id="JARAKH010000003">
    <property type="protein sequence ID" value="KAK8405125.1"/>
    <property type="molecule type" value="Genomic_DNA"/>
</dbReference>
<evidence type="ECO:0000259" key="6">
    <source>
        <dbReference type="PROSITE" id="PS50850"/>
    </source>
</evidence>
<feature type="domain" description="Major facilitator superfamily (MFS) profile" evidence="6">
    <location>
        <begin position="22"/>
        <end position="497"/>
    </location>
</feature>